<reference evidence="2 3" key="1">
    <citation type="journal article" date="2018" name="Sci. Rep.">
        <title>Comparative genomics provides insights into the lifestyle and reveals functional heterogeneity of dark septate endophytic fungi.</title>
        <authorList>
            <person name="Knapp D.G."/>
            <person name="Nemeth J.B."/>
            <person name="Barry K."/>
            <person name="Hainaut M."/>
            <person name="Henrissat B."/>
            <person name="Johnson J."/>
            <person name="Kuo A."/>
            <person name="Lim J.H.P."/>
            <person name="Lipzen A."/>
            <person name="Nolan M."/>
            <person name="Ohm R.A."/>
            <person name="Tamas L."/>
            <person name="Grigoriev I.V."/>
            <person name="Spatafora J.W."/>
            <person name="Nagy L.G."/>
            <person name="Kovacs G.M."/>
        </authorList>
    </citation>
    <scope>NUCLEOTIDE SEQUENCE [LARGE SCALE GENOMIC DNA]</scope>
    <source>
        <strain evidence="2 3">DSE2036</strain>
    </source>
</reference>
<feature type="non-terminal residue" evidence="2">
    <location>
        <position position="174"/>
    </location>
</feature>
<evidence type="ECO:0000313" key="3">
    <source>
        <dbReference type="Proteomes" id="UP000244855"/>
    </source>
</evidence>
<dbReference type="STRING" id="97972.A0A2V1DT67"/>
<dbReference type="PANTHER" id="PTHR24148:SF64">
    <property type="entry name" value="HETEROKARYON INCOMPATIBILITY DOMAIN-CONTAINING PROTEIN"/>
    <property type="match status" value="1"/>
</dbReference>
<name>A0A2V1DT67_9PLEO</name>
<dbReference type="InterPro" id="IPR052895">
    <property type="entry name" value="HetReg/Transcr_Mod"/>
</dbReference>
<protein>
    <recommendedName>
        <fullName evidence="1">Heterokaryon incompatibility domain-containing protein</fullName>
    </recommendedName>
</protein>
<organism evidence="2 3">
    <name type="scientific">Periconia macrospinosa</name>
    <dbReference type="NCBI Taxonomy" id="97972"/>
    <lineage>
        <taxon>Eukaryota</taxon>
        <taxon>Fungi</taxon>
        <taxon>Dikarya</taxon>
        <taxon>Ascomycota</taxon>
        <taxon>Pezizomycotina</taxon>
        <taxon>Dothideomycetes</taxon>
        <taxon>Pleosporomycetidae</taxon>
        <taxon>Pleosporales</taxon>
        <taxon>Massarineae</taxon>
        <taxon>Periconiaceae</taxon>
        <taxon>Periconia</taxon>
    </lineage>
</organism>
<dbReference type="AlphaFoldDB" id="A0A2V1DT67"/>
<keyword evidence="3" id="KW-1185">Reference proteome</keyword>
<dbReference type="Proteomes" id="UP000244855">
    <property type="component" value="Unassembled WGS sequence"/>
</dbReference>
<dbReference type="EMBL" id="KZ805360">
    <property type="protein sequence ID" value="PVI01301.1"/>
    <property type="molecule type" value="Genomic_DNA"/>
</dbReference>
<proteinExistence type="predicted"/>
<dbReference type="OrthoDB" id="2157530at2759"/>
<dbReference type="Pfam" id="PF06985">
    <property type="entry name" value="HET"/>
    <property type="match status" value="1"/>
</dbReference>
<feature type="non-terminal residue" evidence="2">
    <location>
        <position position="1"/>
    </location>
</feature>
<feature type="domain" description="Heterokaryon incompatibility" evidence="1">
    <location>
        <begin position="30"/>
        <end position="165"/>
    </location>
</feature>
<gene>
    <name evidence="2" type="ORF">DM02DRAFT_500848</name>
</gene>
<accession>A0A2V1DT67</accession>
<evidence type="ECO:0000313" key="2">
    <source>
        <dbReference type="EMBL" id="PVI01301.1"/>
    </source>
</evidence>
<dbReference type="InterPro" id="IPR010730">
    <property type="entry name" value="HET"/>
</dbReference>
<evidence type="ECO:0000259" key="1">
    <source>
        <dbReference type="Pfam" id="PF06985"/>
    </source>
</evidence>
<dbReference type="PANTHER" id="PTHR24148">
    <property type="entry name" value="ANKYRIN REPEAT DOMAIN-CONTAINING PROTEIN 39 HOMOLOG-RELATED"/>
    <property type="match status" value="1"/>
</dbReference>
<sequence>IRLFDLAPGNREDPLQGSFRSVSLNSQPNFDALSYLWGDSEDKFSIFIGMEKRHELLARNNLVAALTDLRSREATVTLWVDALCIDQNDKSGKSYQIPMMALIYTTARTVRAWIDVKVDPQAQAFEDLLQLGKGVELENKDAEFWYPGADIFRSPYWSRLWVQQELILARRLVV</sequence>